<sequence length="75" mass="8030">MNIADLKLGQKAVVTGFSDEELSLRLLDMGCLPGEEVTLCCKAPLGDPIAIDVAGSRVSLRIREASTVMIEKINN</sequence>
<dbReference type="EMBL" id="AP025292">
    <property type="protein sequence ID" value="BDC97933.1"/>
    <property type="molecule type" value="Genomic_DNA"/>
</dbReference>
<dbReference type="PANTHER" id="PTHR42954:SF2">
    <property type="entry name" value="FE(2+) TRANSPORT PROTEIN A"/>
    <property type="match status" value="1"/>
</dbReference>
<evidence type="ECO:0000259" key="2">
    <source>
        <dbReference type="SMART" id="SM00899"/>
    </source>
</evidence>
<dbReference type="Pfam" id="PF04023">
    <property type="entry name" value="FeoA"/>
    <property type="match status" value="1"/>
</dbReference>
<dbReference type="SUPFAM" id="SSF50037">
    <property type="entry name" value="C-terminal domain of transcriptional repressors"/>
    <property type="match status" value="1"/>
</dbReference>
<dbReference type="InterPro" id="IPR052713">
    <property type="entry name" value="FeoA"/>
</dbReference>
<dbReference type="Proteomes" id="UP001354989">
    <property type="component" value="Chromosome"/>
</dbReference>
<feature type="domain" description="Ferrous iron transporter FeoA-like" evidence="2">
    <location>
        <begin position="1"/>
        <end position="72"/>
    </location>
</feature>
<dbReference type="PANTHER" id="PTHR42954">
    <property type="entry name" value="FE(2+) TRANSPORT PROTEIN A"/>
    <property type="match status" value="1"/>
</dbReference>
<evidence type="ECO:0000313" key="3">
    <source>
        <dbReference type="EMBL" id="BDC97933.1"/>
    </source>
</evidence>
<name>A0ABN6L4F5_9BACT</name>
<evidence type="ECO:0000313" key="4">
    <source>
        <dbReference type="Proteomes" id="UP001354989"/>
    </source>
</evidence>
<dbReference type="SMART" id="SM00899">
    <property type="entry name" value="FeoA"/>
    <property type="match status" value="1"/>
</dbReference>
<protein>
    <submittedName>
        <fullName evidence="3">Iron transporter FeoA</fullName>
    </submittedName>
</protein>
<gene>
    <name evidence="3" type="ORF">PEPS_02140</name>
</gene>
<dbReference type="InterPro" id="IPR038157">
    <property type="entry name" value="FeoA_core_dom"/>
</dbReference>
<keyword evidence="1" id="KW-0408">Iron</keyword>
<accession>A0ABN6L4F5</accession>
<proteinExistence type="predicted"/>
<dbReference type="InterPro" id="IPR008988">
    <property type="entry name" value="Transcriptional_repressor_C"/>
</dbReference>
<keyword evidence="4" id="KW-1185">Reference proteome</keyword>
<dbReference type="Gene3D" id="2.30.30.90">
    <property type="match status" value="1"/>
</dbReference>
<dbReference type="InterPro" id="IPR007167">
    <property type="entry name" value="Fe-transptr_FeoA-like"/>
</dbReference>
<organism evidence="3 4">
    <name type="scientific">Persicobacter psychrovividus</name>
    <dbReference type="NCBI Taxonomy" id="387638"/>
    <lineage>
        <taxon>Bacteria</taxon>
        <taxon>Pseudomonadati</taxon>
        <taxon>Bacteroidota</taxon>
        <taxon>Cytophagia</taxon>
        <taxon>Cytophagales</taxon>
        <taxon>Persicobacteraceae</taxon>
        <taxon>Persicobacter</taxon>
    </lineage>
</organism>
<dbReference type="RefSeq" id="WP_332919854.1">
    <property type="nucleotide sequence ID" value="NZ_AP025292.1"/>
</dbReference>
<evidence type="ECO:0000256" key="1">
    <source>
        <dbReference type="ARBA" id="ARBA00023004"/>
    </source>
</evidence>
<reference evidence="3 4" key="1">
    <citation type="submission" date="2021-12" db="EMBL/GenBank/DDBJ databases">
        <title>Genome sequencing of bacteria with rrn-lacking chromosome and rrn-plasmid.</title>
        <authorList>
            <person name="Anda M."/>
            <person name="Iwasaki W."/>
        </authorList>
    </citation>
    <scope>NUCLEOTIDE SEQUENCE [LARGE SCALE GENOMIC DNA]</scope>
    <source>
        <strain evidence="3 4">NBRC 101262</strain>
    </source>
</reference>